<dbReference type="OrthoDB" id="3078366at2"/>
<dbReference type="EMBL" id="RWJI01000001">
    <property type="protein sequence ID" value="RRQ52327.1"/>
    <property type="molecule type" value="Genomic_DNA"/>
</dbReference>
<dbReference type="Gene3D" id="2.30.270.10">
    <property type="entry name" value="duf1285 protein"/>
    <property type="match status" value="1"/>
</dbReference>
<accession>A0A3R8Q3B0</accession>
<dbReference type="Proteomes" id="UP000268553">
    <property type="component" value="Unassembled WGS sequence"/>
</dbReference>
<feature type="domain" description="DUF1285" evidence="1">
    <location>
        <begin position="26"/>
        <end position="93"/>
    </location>
</feature>
<dbReference type="InterPro" id="IPR010707">
    <property type="entry name" value="DUF1285"/>
</dbReference>
<evidence type="ECO:0000313" key="3">
    <source>
        <dbReference type="EMBL" id="RRQ52327.1"/>
    </source>
</evidence>
<comment type="caution">
    <text evidence="3">The sequence shown here is derived from an EMBL/GenBank/DDBJ whole genome shotgun (WGS) entry which is preliminary data.</text>
</comment>
<protein>
    <submittedName>
        <fullName evidence="3">DUF1285 domain-containing protein</fullName>
    </submittedName>
</protein>
<proteinExistence type="predicted"/>
<name>A0A3R8Q3B0_9SPHN</name>
<dbReference type="AlphaFoldDB" id="A0A3R8Q3B0"/>
<organism evidence="3 4">
    <name type="scientific">Sphingorhabdus wooponensis</name>
    <dbReference type="NCBI Taxonomy" id="940136"/>
    <lineage>
        <taxon>Bacteria</taxon>
        <taxon>Pseudomonadati</taxon>
        <taxon>Pseudomonadota</taxon>
        <taxon>Alphaproteobacteria</taxon>
        <taxon>Sphingomonadales</taxon>
        <taxon>Sphingomonadaceae</taxon>
        <taxon>Sphingorhabdus</taxon>
    </lineage>
</organism>
<evidence type="ECO:0000259" key="1">
    <source>
        <dbReference type="Pfam" id="PF06938"/>
    </source>
</evidence>
<evidence type="ECO:0000259" key="2">
    <source>
        <dbReference type="Pfam" id="PF21028"/>
    </source>
</evidence>
<dbReference type="Pfam" id="PF21028">
    <property type="entry name" value="DUF1285_C"/>
    <property type="match status" value="1"/>
</dbReference>
<dbReference type="Pfam" id="PF06938">
    <property type="entry name" value="DUF1285_N"/>
    <property type="match status" value="1"/>
</dbReference>
<dbReference type="InterPro" id="IPR048342">
    <property type="entry name" value="DUF1285_C"/>
</dbReference>
<evidence type="ECO:0000313" key="4">
    <source>
        <dbReference type="Proteomes" id="UP000268553"/>
    </source>
</evidence>
<reference evidence="3 4" key="1">
    <citation type="submission" date="2018-12" db="EMBL/GenBank/DDBJ databases">
        <authorList>
            <person name="Kim S.-J."/>
            <person name="Jung G.-Y."/>
        </authorList>
    </citation>
    <scope>NUCLEOTIDE SEQUENCE [LARGE SCALE GENOMIC DNA]</scope>
    <source>
        <strain evidence="3 4">03SU3-P</strain>
    </source>
</reference>
<dbReference type="PIRSF" id="PIRSF029557">
    <property type="entry name" value="UCP029557"/>
    <property type="match status" value="1"/>
</dbReference>
<dbReference type="Gene3D" id="3.10.540.10">
    <property type="entry name" value="duf1285 like domain"/>
    <property type="match status" value="1"/>
</dbReference>
<feature type="domain" description="DUF1285" evidence="2">
    <location>
        <begin position="94"/>
        <end position="179"/>
    </location>
</feature>
<dbReference type="InterPro" id="IPR023361">
    <property type="entry name" value="DUF1285_beta_roll_sf"/>
</dbReference>
<sequence>MPYEAPDLAKLTLSDIADLVAARKLPPVESWEPANTGDSEMRIASDGTWFHQGGEITRPAMIRAFSSLLRRDANGQYWLVTPQQKLSIIVDDVPFIAVELQSEGEGAERSLAFRLNSDDLIFADANHAIEMRGGMLYVHVRGGMYAKLARPVYYELADLALSENPDSPSIWSRGAQFKLDSSA</sequence>
<dbReference type="InterPro" id="IPR048341">
    <property type="entry name" value="DUF1285_N"/>
</dbReference>
<dbReference type="RefSeq" id="WP_125230344.1">
    <property type="nucleotide sequence ID" value="NZ_RWJI01000001.1"/>
</dbReference>
<gene>
    <name evidence="3" type="ORF">D7D48_05570</name>
</gene>
<keyword evidence="4" id="KW-1185">Reference proteome</keyword>